<dbReference type="Proteomes" id="UP000504636">
    <property type="component" value="Unplaced"/>
</dbReference>
<dbReference type="RefSeq" id="XP_033581622.1">
    <property type="nucleotide sequence ID" value="XM_033727604.1"/>
</dbReference>
<dbReference type="GeneID" id="54468497"/>
<reference evidence="2 4" key="1">
    <citation type="journal article" date="2020" name="Stud. Mycol.">
        <title>101 Dothideomycetes genomes: a test case for predicting lifestyles and emergence of pathogens.</title>
        <authorList>
            <person name="Haridas S."/>
            <person name="Albert R."/>
            <person name="Binder M."/>
            <person name="Bloem J."/>
            <person name="Labutti K."/>
            <person name="Salamov A."/>
            <person name="Andreopoulos B."/>
            <person name="Baker S."/>
            <person name="Barry K."/>
            <person name="Bills G."/>
            <person name="Bluhm B."/>
            <person name="Cannon C."/>
            <person name="Castanera R."/>
            <person name="Culley D."/>
            <person name="Daum C."/>
            <person name="Ezra D."/>
            <person name="Gonzalez J."/>
            <person name="Henrissat B."/>
            <person name="Kuo A."/>
            <person name="Liang C."/>
            <person name="Lipzen A."/>
            <person name="Lutzoni F."/>
            <person name="Magnuson J."/>
            <person name="Mondo S."/>
            <person name="Nolan M."/>
            <person name="Ohm R."/>
            <person name="Pangilinan J."/>
            <person name="Park H.-J."/>
            <person name="Ramirez L."/>
            <person name="Alfaro M."/>
            <person name="Sun H."/>
            <person name="Tritt A."/>
            <person name="Yoshinaga Y."/>
            <person name="Zwiers L.-H."/>
            <person name="Turgeon B."/>
            <person name="Goodwin S."/>
            <person name="Spatafora J."/>
            <person name="Crous P."/>
            <person name="Grigoriev I."/>
        </authorList>
    </citation>
    <scope>NUCLEOTIDE SEQUENCE</scope>
    <source>
        <strain evidence="2 4">CBS 304.34</strain>
    </source>
</reference>
<dbReference type="EMBL" id="MU003694">
    <property type="protein sequence ID" value="KAF2814658.1"/>
    <property type="molecule type" value="Genomic_DNA"/>
</dbReference>
<feature type="region of interest" description="Disordered" evidence="1">
    <location>
        <begin position="128"/>
        <end position="154"/>
    </location>
</feature>
<protein>
    <submittedName>
        <fullName evidence="2 4">Uncharacterized protein</fullName>
    </submittedName>
</protein>
<dbReference type="OrthoDB" id="10436207at2759"/>
<dbReference type="AlphaFoldDB" id="A0A6A6Z1H7"/>
<evidence type="ECO:0000313" key="4">
    <source>
        <dbReference type="RefSeq" id="XP_033581622.1"/>
    </source>
</evidence>
<gene>
    <name evidence="2 4" type="ORF">BDZ99DRAFT_566613</name>
</gene>
<accession>A0A6A6Z1H7</accession>
<sequence length="261" mass="29583">MAEHNSEDDSYIYPIYATVEVHRDATQKAFCDADRQAEQVEEDEDLESTFKVLEDVNFVGSSVANIIRHWWTQMCSPHSETEVETSISCRNLLLVYDNFEGFPDAMRHSLEAAIGEVLRLETMGRPDWNASLSSTSEPDKDLRGESDEPEAKGRRNDYAAQICIDAGNAGGSDQHIEEVLAFHTKKPKELETHPDWFAVIEQTSIATILVTLVYKGSGEAGYGRCPMPVDWAGEVLRWLGIRFCCWREWDELMELESPVED</sequence>
<evidence type="ECO:0000256" key="1">
    <source>
        <dbReference type="SAM" id="MobiDB-lite"/>
    </source>
</evidence>
<reference evidence="4" key="3">
    <citation type="submission" date="2025-04" db="UniProtKB">
        <authorList>
            <consortium name="RefSeq"/>
        </authorList>
    </citation>
    <scope>IDENTIFICATION</scope>
    <source>
        <strain evidence="4">CBS 304.34</strain>
    </source>
</reference>
<evidence type="ECO:0000313" key="2">
    <source>
        <dbReference type="EMBL" id="KAF2814658.1"/>
    </source>
</evidence>
<keyword evidence="3" id="KW-1185">Reference proteome</keyword>
<feature type="compositionally biased region" description="Basic and acidic residues" evidence="1">
    <location>
        <begin position="137"/>
        <end position="154"/>
    </location>
</feature>
<organism evidence="2">
    <name type="scientific">Mytilinidion resinicola</name>
    <dbReference type="NCBI Taxonomy" id="574789"/>
    <lineage>
        <taxon>Eukaryota</taxon>
        <taxon>Fungi</taxon>
        <taxon>Dikarya</taxon>
        <taxon>Ascomycota</taxon>
        <taxon>Pezizomycotina</taxon>
        <taxon>Dothideomycetes</taxon>
        <taxon>Pleosporomycetidae</taxon>
        <taxon>Mytilinidiales</taxon>
        <taxon>Mytilinidiaceae</taxon>
        <taxon>Mytilinidion</taxon>
    </lineage>
</organism>
<proteinExistence type="predicted"/>
<name>A0A6A6Z1H7_9PEZI</name>
<reference evidence="4" key="2">
    <citation type="submission" date="2020-04" db="EMBL/GenBank/DDBJ databases">
        <authorList>
            <consortium name="NCBI Genome Project"/>
        </authorList>
    </citation>
    <scope>NUCLEOTIDE SEQUENCE</scope>
    <source>
        <strain evidence="4">CBS 304.34</strain>
    </source>
</reference>
<evidence type="ECO:0000313" key="3">
    <source>
        <dbReference type="Proteomes" id="UP000504636"/>
    </source>
</evidence>